<dbReference type="InterPro" id="IPR001611">
    <property type="entry name" value="Leu-rich_rpt"/>
</dbReference>
<comment type="subcellular location">
    <subcellularLocation>
        <location evidence="1">Cell membrane</location>
        <topology evidence="1">Single-pass type I membrane protein</topology>
    </subcellularLocation>
</comment>
<dbReference type="InterPro" id="IPR032675">
    <property type="entry name" value="LRR_dom_sf"/>
</dbReference>
<dbReference type="PROSITE" id="PS51450">
    <property type="entry name" value="LRR"/>
    <property type="match status" value="2"/>
</dbReference>
<dbReference type="InterPro" id="IPR003591">
    <property type="entry name" value="Leu-rich_rpt_typical-subtyp"/>
</dbReference>
<dbReference type="Pfam" id="PF00560">
    <property type="entry name" value="LRR_1"/>
    <property type="match status" value="3"/>
</dbReference>
<evidence type="ECO:0000256" key="7">
    <source>
        <dbReference type="ARBA" id="ARBA00022737"/>
    </source>
</evidence>
<feature type="domain" description="Leucine-rich repeat-containing N-terminal plant-type" evidence="12">
    <location>
        <begin position="15"/>
        <end position="59"/>
    </location>
</feature>
<gene>
    <name evidence="13" type="ORF">CITCOLO1_LOCUS2004</name>
</gene>
<evidence type="ECO:0000256" key="6">
    <source>
        <dbReference type="ARBA" id="ARBA00022729"/>
    </source>
</evidence>
<keyword evidence="7" id="KW-0677">Repeat</keyword>
<dbReference type="Proteomes" id="UP001642487">
    <property type="component" value="Chromosome 1"/>
</dbReference>
<evidence type="ECO:0000256" key="11">
    <source>
        <dbReference type="SAM" id="Phobius"/>
    </source>
</evidence>
<keyword evidence="10" id="KW-0325">Glycoprotein</keyword>
<evidence type="ECO:0000256" key="3">
    <source>
        <dbReference type="ARBA" id="ARBA00022475"/>
    </source>
</evidence>
<evidence type="ECO:0000256" key="1">
    <source>
        <dbReference type="ARBA" id="ARBA00004251"/>
    </source>
</evidence>
<reference evidence="13 14" key="1">
    <citation type="submission" date="2024-03" db="EMBL/GenBank/DDBJ databases">
        <authorList>
            <person name="Gkanogiannis A."/>
            <person name="Becerra Lopez-Lavalle L."/>
        </authorList>
    </citation>
    <scope>NUCLEOTIDE SEQUENCE [LARGE SCALE GENOMIC DNA]</scope>
</reference>
<keyword evidence="4" id="KW-0433">Leucine-rich repeat</keyword>
<dbReference type="EMBL" id="OZ021735">
    <property type="protein sequence ID" value="CAK9310383.1"/>
    <property type="molecule type" value="Genomic_DNA"/>
</dbReference>
<keyword evidence="8 11" id="KW-1133">Transmembrane helix</keyword>
<keyword evidence="6" id="KW-0732">Signal</keyword>
<organism evidence="13 14">
    <name type="scientific">Citrullus colocynthis</name>
    <name type="common">colocynth</name>
    <dbReference type="NCBI Taxonomy" id="252529"/>
    <lineage>
        <taxon>Eukaryota</taxon>
        <taxon>Viridiplantae</taxon>
        <taxon>Streptophyta</taxon>
        <taxon>Embryophyta</taxon>
        <taxon>Tracheophyta</taxon>
        <taxon>Spermatophyta</taxon>
        <taxon>Magnoliopsida</taxon>
        <taxon>eudicotyledons</taxon>
        <taxon>Gunneridae</taxon>
        <taxon>Pentapetalae</taxon>
        <taxon>rosids</taxon>
        <taxon>fabids</taxon>
        <taxon>Cucurbitales</taxon>
        <taxon>Cucurbitaceae</taxon>
        <taxon>Benincaseae</taxon>
        <taxon>Citrullus</taxon>
    </lineage>
</organism>
<dbReference type="InterPro" id="IPR013210">
    <property type="entry name" value="LRR_N_plant-typ"/>
</dbReference>
<dbReference type="Pfam" id="PF08263">
    <property type="entry name" value="LRRNT_2"/>
    <property type="match status" value="1"/>
</dbReference>
<evidence type="ECO:0000256" key="4">
    <source>
        <dbReference type="ARBA" id="ARBA00022614"/>
    </source>
</evidence>
<protein>
    <recommendedName>
        <fullName evidence="12">Leucine-rich repeat-containing N-terminal plant-type domain-containing protein</fullName>
    </recommendedName>
</protein>
<evidence type="ECO:0000256" key="5">
    <source>
        <dbReference type="ARBA" id="ARBA00022692"/>
    </source>
</evidence>
<keyword evidence="5 11" id="KW-0812">Transmembrane</keyword>
<comment type="similarity">
    <text evidence="2">Belongs to the RLP family.</text>
</comment>
<dbReference type="PANTHER" id="PTHR48062">
    <property type="entry name" value="RECEPTOR-LIKE PROTEIN 14"/>
    <property type="match status" value="1"/>
</dbReference>
<evidence type="ECO:0000256" key="8">
    <source>
        <dbReference type="ARBA" id="ARBA00022989"/>
    </source>
</evidence>
<dbReference type="SUPFAM" id="SSF52075">
    <property type="entry name" value="Outer arm dynein light chain 1"/>
    <property type="match status" value="1"/>
</dbReference>
<keyword evidence="14" id="KW-1185">Reference proteome</keyword>
<dbReference type="Pfam" id="PF13516">
    <property type="entry name" value="LRR_6"/>
    <property type="match status" value="1"/>
</dbReference>
<sequence length="547" mass="62465">MIVVGDLQVSNGCAEEQRLSLLHIKTLFLSYNSPQFSNYNNFPSWTGTNCCDWDRVKCDSSGTHVVDLLLYNSFWGQIYPFNQNYHYWFNLSLFQNFKELKILDLAYNGFTDFSENQGLENLRELHLRGNALNHMLELQGLENLRELDLSFNGLNTLQLQGLDGFSSLKTLETLNLENNYLNNSIFASLRGLISLKILNLYGNKDLGGIIPTQEFCERNNLVELNLRNNQIRGEFPECVGNLTRLKHVDTSCNQFCGKFPTTISKLTSLEYLSLHENDFEGAFSLSSLALNNSKLEHLDLSNNSLTGPLQLSTWNHSLKRFEISSNLFGGQLPTHLGLLIPKVEHFNISRNSFEGNLPPSMKQMKSLSWLDVSNNKFSGNLQMSLFNIMPSLEFLLLANNNFSGSIEDERIDNTLLVALDISNNTISGKIPSWIGSLTLLQYVQMSRNRFAGMIPTAPHFTYPESSFYGNPYLCGSYIEHKCSRSPVLPTDNKSAKWEEEEDGAFIDLEAFYWSFAASYIVILLGFVVVLYTNPQWRQRWFYFFEDC</sequence>
<evidence type="ECO:0000256" key="9">
    <source>
        <dbReference type="ARBA" id="ARBA00023136"/>
    </source>
</evidence>
<evidence type="ECO:0000313" key="14">
    <source>
        <dbReference type="Proteomes" id="UP001642487"/>
    </source>
</evidence>
<keyword evidence="3" id="KW-1003">Cell membrane</keyword>
<evidence type="ECO:0000256" key="2">
    <source>
        <dbReference type="ARBA" id="ARBA00009592"/>
    </source>
</evidence>
<dbReference type="SUPFAM" id="SSF52058">
    <property type="entry name" value="L domain-like"/>
    <property type="match status" value="1"/>
</dbReference>
<feature type="transmembrane region" description="Helical" evidence="11">
    <location>
        <begin position="510"/>
        <end position="531"/>
    </location>
</feature>
<dbReference type="PANTHER" id="PTHR48062:SF52">
    <property type="entry name" value="RECEPTOR-LIKE PROTEIN 8-RELATED"/>
    <property type="match status" value="1"/>
</dbReference>
<evidence type="ECO:0000313" key="13">
    <source>
        <dbReference type="EMBL" id="CAK9310383.1"/>
    </source>
</evidence>
<accession>A0ABP0XQF3</accession>
<keyword evidence="9 11" id="KW-0472">Membrane</keyword>
<evidence type="ECO:0000259" key="12">
    <source>
        <dbReference type="Pfam" id="PF08263"/>
    </source>
</evidence>
<dbReference type="Pfam" id="PF13855">
    <property type="entry name" value="LRR_8"/>
    <property type="match status" value="1"/>
</dbReference>
<proteinExistence type="inferred from homology"/>
<evidence type="ECO:0000256" key="10">
    <source>
        <dbReference type="ARBA" id="ARBA00023180"/>
    </source>
</evidence>
<dbReference type="SMART" id="SM00369">
    <property type="entry name" value="LRR_TYP"/>
    <property type="match status" value="4"/>
</dbReference>
<dbReference type="Gene3D" id="3.80.10.10">
    <property type="entry name" value="Ribonuclease Inhibitor"/>
    <property type="match status" value="5"/>
</dbReference>
<name>A0ABP0XQF3_9ROSI</name>
<dbReference type="InterPro" id="IPR051502">
    <property type="entry name" value="RLP_Defense_Trigger"/>
</dbReference>